<feature type="compositionally biased region" description="Basic and acidic residues" evidence="1">
    <location>
        <begin position="59"/>
        <end position="69"/>
    </location>
</feature>
<sequence>MKFSFFLLPALLAATAVVHAEGSRHADPADASQAGALPPYRSAFDNYLPHTDPSSPSLERWRAANDEVGRLGGHAGHIDAAGASAHDHSNHVTPKQLPPVREGGHHHAH</sequence>
<dbReference type="AlphaFoldDB" id="A0A8J2UK37"/>
<evidence type="ECO:0000313" key="3">
    <source>
        <dbReference type="EMBL" id="GGC01665.1"/>
    </source>
</evidence>
<feature type="chain" id="PRO_5035310106" evidence="2">
    <location>
        <begin position="21"/>
        <end position="109"/>
    </location>
</feature>
<protein>
    <submittedName>
        <fullName evidence="3">Uncharacterized protein</fullName>
    </submittedName>
</protein>
<proteinExistence type="predicted"/>
<dbReference type="EMBL" id="BMCG01000002">
    <property type="protein sequence ID" value="GGC01665.1"/>
    <property type="molecule type" value="Genomic_DNA"/>
</dbReference>
<feature type="signal peptide" evidence="2">
    <location>
        <begin position="1"/>
        <end position="20"/>
    </location>
</feature>
<organism evidence="3 4">
    <name type="scientific">Oxalicibacterium flavum</name>
    <dbReference type="NCBI Taxonomy" id="179467"/>
    <lineage>
        <taxon>Bacteria</taxon>
        <taxon>Pseudomonadati</taxon>
        <taxon>Pseudomonadota</taxon>
        <taxon>Betaproteobacteria</taxon>
        <taxon>Burkholderiales</taxon>
        <taxon>Oxalobacteraceae</taxon>
        <taxon>Oxalicibacterium</taxon>
    </lineage>
</organism>
<feature type="region of interest" description="Disordered" evidence="1">
    <location>
        <begin position="19"/>
        <end position="109"/>
    </location>
</feature>
<name>A0A8J2UK37_9BURK</name>
<gene>
    <name evidence="3" type="ORF">GCM10007205_08630</name>
</gene>
<evidence type="ECO:0000256" key="2">
    <source>
        <dbReference type="SAM" id="SignalP"/>
    </source>
</evidence>
<accession>A0A8J2UK37</accession>
<comment type="caution">
    <text evidence="3">The sequence shown here is derived from an EMBL/GenBank/DDBJ whole genome shotgun (WGS) entry which is preliminary data.</text>
</comment>
<keyword evidence="4" id="KW-1185">Reference proteome</keyword>
<keyword evidence="2" id="KW-0732">Signal</keyword>
<dbReference type="RefSeq" id="WP_188394973.1">
    <property type="nucleotide sequence ID" value="NZ_BMCG01000002.1"/>
</dbReference>
<evidence type="ECO:0000313" key="4">
    <source>
        <dbReference type="Proteomes" id="UP000620266"/>
    </source>
</evidence>
<reference evidence="3" key="1">
    <citation type="journal article" date="2014" name="Int. J. Syst. Evol. Microbiol.">
        <title>Complete genome sequence of Corynebacterium casei LMG S-19264T (=DSM 44701T), isolated from a smear-ripened cheese.</title>
        <authorList>
            <consortium name="US DOE Joint Genome Institute (JGI-PGF)"/>
            <person name="Walter F."/>
            <person name="Albersmeier A."/>
            <person name="Kalinowski J."/>
            <person name="Ruckert C."/>
        </authorList>
    </citation>
    <scope>NUCLEOTIDE SEQUENCE</scope>
    <source>
        <strain evidence="3">CCM 7086</strain>
    </source>
</reference>
<evidence type="ECO:0000256" key="1">
    <source>
        <dbReference type="SAM" id="MobiDB-lite"/>
    </source>
</evidence>
<dbReference type="Proteomes" id="UP000620266">
    <property type="component" value="Unassembled WGS sequence"/>
</dbReference>
<reference evidence="3" key="2">
    <citation type="submission" date="2020-09" db="EMBL/GenBank/DDBJ databases">
        <authorList>
            <person name="Sun Q."/>
            <person name="Sedlacek I."/>
        </authorList>
    </citation>
    <scope>NUCLEOTIDE SEQUENCE</scope>
    <source>
        <strain evidence="3">CCM 7086</strain>
    </source>
</reference>